<dbReference type="InterPro" id="IPR032675">
    <property type="entry name" value="LRR_dom_sf"/>
</dbReference>
<comment type="caution">
    <text evidence="1">The sequence shown here is derived from an EMBL/GenBank/DDBJ whole genome shotgun (WGS) entry which is preliminary data.</text>
</comment>
<keyword evidence="2" id="KW-1185">Reference proteome</keyword>
<dbReference type="Proteomes" id="UP001050691">
    <property type="component" value="Unassembled WGS sequence"/>
</dbReference>
<dbReference type="AlphaFoldDB" id="A0AAV5ATT0"/>
<evidence type="ECO:0000313" key="2">
    <source>
        <dbReference type="Proteomes" id="UP001050691"/>
    </source>
</evidence>
<dbReference type="EMBL" id="BPWL01000013">
    <property type="protein sequence ID" value="GJJ16164.1"/>
    <property type="molecule type" value="Genomic_DNA"/>
</dbReference>
<dbReference type="SUPFAM" id="SSF52047">
    <property type="entry name" value="RNI-like"/>
    <property type="match status" value="1"/>
</dbReference>
<gene>
    <name evidence="1" type="ORF">Clacol_010444</name>
</gene>
<evidence type="ECO:0000313" key="1">
    <source>
        <dbReference type="EMBL" id="GJJ16164.1"/>
    </source>
</evidence>
<protein>
    <recommendedName>
        <fullName evidence="3">F-box domain-containing protein</fullName>
    </recommendedName>
</protein>
<organism evidence="1 2">
    <name type="scientific">Clathrus columnatus</name>
    <dbReference type="NCBI Taxonomy" id="1419009"/>
    <lineage>
        <taxon>Eukaryota</taxon>
        <taxon>Fungi</taxon>
        <taxon>Dikarya</taxon>
        <taxon>Basidiomycota</taxon>
        <taxon>Agaricomycotina</taxon>
        <taxon>Agaricomycetes</taxon>
        <taxon>Phallomycetidae</taxon>
        <taxon>Phallales</taxon>
        <taxon>Clathraceae</taxon>
        <taxon>Clathrus</taxon>
    </lineage>
</organism>
<sequence>MPYPESLSLHTIWEEIAHFIDSTKDLLSLALTCHTFKELIIPDHLHYRNLSIDVRMTSFWEFLACRPRLARSVRSIKLSNLTETECLPPPLSGLTKTIPYHVPVTDTNIAFFKSAVSHMSLLKEFSWSNFRGISPEQLIDISHVLTTSAPCLEGLHVNLTDLTTVMRDQQQLKRLSIWLTSLKRVVLRSQFGTFPSPDPILIQMILSCPNIEDLYFEGTSQLNVMRQANWSKLRRLWLQSLFFSNTNEEERNMDIPVIITSFLNKHPTIECLVLHVSSEIPQSLSTLPPSSLPKLRSLSSNLDAMTPLLSTSVISRLVHLVCVVGQIDPDTLPQMDKLESVRLHGKRSGPDLIHPFLSKAPNLQKLFLGIRELSISEPSPVRLRDKDLQEQYMELFLKYPRSKLTHIYIDAPLINGGLDLDSGKLRIGTLCEKLSALRDLKYIKFTPKYIELERDEYGRYSGYHFISDKEAGNVYSWGGFFSDLSH</sequence>
<name>A0AAV5ATT0_9AGAM</name>
<evidence type="ECO:0008006" key="3">
    <source>
        <dbReference type="Google" id="ProtNLM"/>
    </source>
</evidence>
<accession>A0AAV5ATT0</accession>
<proteinExistence type="predicted"/>
<reference evidence="1" key="1">
    <citation type="submission" date="2021-10" db="EMBL/GenBank/DDBJ databases">
        <title>De novo Genome Assembly of Clathrus columnatus (Basidiomycota, Fungi) Using Illumina and Nanopore Sequence Data.</title>
        <authorList>
            <person name="Ogiso-Tanaka E."/>
            <person name="Itagaki H."/>
            <person name="Hosoya T."/>
            <person name="Hosaka K."/>
        </authorList>
    </citation>
    <scope>NUCLEOTIDE SEQUENCE</scope>
    <source>
        <strain evidence="1">MO-923</strain>
    </source>
</reference>
<dbReference type="Gene3D" id="3.80.10.10">
    <property type="entry name" value="Ribonuclease Inhibitor"/>
    <property type="match status" value="1"/>
</dbReference>